<dbReference type="Proteomes" id="UP000718564">
    <property type="component" value="Unassembled WGS sequence"/>
</dbReference>
<protein>
    <recommendedName>
        <fullName evidence="1">Tc1-like transposase DDE domain-containing protein</fullName>
    </recommendedName>
</protein>
<evidence type="ECO:0000313" key="2">
    <source>
        <dbReference type="EMBL" id="NMG20913.1"/>
    </source>
</evidence>
<dbReference type="InterPro" id="IPR036397">
    <property type="entry name" value="RNaseH_sf"/>
</dbReference>
<keyword evidence="3" id="KW-1185">Reference proteome</keyword>
<dbReference type="InterPro" id="IPR038717">
    <property type="entry name" value="Tc1-like_DDE_dom"/>
</dbReference>
<dbReference type="Pfam" id="PF13358">
    <property type="entry name" value="DDE_3"/>
    <property type="match status" value="1"/>
</dbReference>
<evidence type="ECO:0000313" key="3">
    <source>
        <dbReference type="Proteomes" id="UP000718564"/>
    </source>
</evidence>
<gene>
    <name evidence="2" type="ORF">DP116_16205</name>
</gene>
<sequence length="125" mass="14189">MDTANSAEFSHLDGDCFQQFLELLSVQLGDDVAVIQFDQGSFHRVKALDCPENIIPIFQPPHSAELNPIERFWEFLKSKLEWENCKTLNQLRQKLAQVLDTITPEVIASLTSYDFILEALFSAAS</sequence>
<comment type="caution">
    <text evidence="2">The sequence shown here is derived from an EMBL/GenBank/DDBJ whole genome shotgun (WGS) entry which is preliminary data.</text>
</comment>
<accession>A0ABX1PAB0</accession>
<dbReference type="Gene3D" id="3.30.420.10">
    <property type="entry name" value="Ribonuclease H-like superfamily/Ribonuclease H"/>
    <property type="match status" value="1"/>
</dbReference>
<dbReference type="RefSeq" id="WP_169156167.1">
    <property type="nucleotide sequence ID" value="NZ_CAWPJE010000115.1"/>
</dbReference>
<feature type="domain" description="Tc1-like transposase DDE" evidence="1">
    <location>
        <begin position="13"/>
        <end position="91"/>
    </location>
</feature>
<name>A0ABX1PAB0_9CYAN</name>
<evidence type="ECO:0000259" key="1">
    <source>
        <dbReference type="Pfam" id="PF13358"/>
    </source>
</evidence>
<dbReference type="EMBL" id="QMEB01000123">
    <property type="protein sequence ID" value="NMG20913.1"/>
    <property type="molecule type" value="Genomic_DNA"/>
</dbReference>
<proteinExistence type="predicted"/>
<organism evidence="2 3">
    <name type="scientific">Brasilonema bromeliae SPC951</name>
    <dbReference type="NCBI Taxonomy" id="385972"/>
    <lineage>
        <taxon>Bacteria</taxon>
        <taxon>Bacillati</taxon>
        <taxon>Cyanobacteriota</taxon>
        <taxon>Cyanophyceae</taxon>
        <taxon>Nostocales</taxon>
        <taxon>Scytonemataceae</taxon>
        <taxon>Brasilonema</taxon>
        <taxon>Bromeliae group (in: Brasilonema)</taxon>
    </lineage>
</organism>
<reference evidence="2 3" key="1">
    <citation type="submission" date="2018-06" db="EMBL/GenBank/DDBJ databases">
        <title>Comparative genomics of Brasilonema spp. strains.</title>
        <authorList>
            <person name="Alvarenga D.O."/>
            <person name="Fiore M.F."/>
            <person name="Varani A.M."/>
        </authorList>
    </citation>
    <scope>NUCLEOTIDE SEQUENCE [LARGE SCALE GENOMIC DNA]</scope>
    <source>
        <strain evidence="2 3">SPC951</strain>
    </source>
</reference>